<dbReference type="EMBL" id="MZ501059">
    <property type="protein sequence ID" value="QXV77456.1"/>
    <property type="molecule type" value="Genomic_DNA"/>
</dbReference>
<reference evidence="2" key="1">
    <citation type="journal article" date="2021" name="PLoS Biol.">
        <title>Systematic exploration of Escherichia coli phage-host interactions with the BASEL phage collection.</title>
        <authorList>
            <person name="Maffei E."/>
            <person name="Shaidullina A."/>
            <person name="Burkolter M."/>
            <person name="Heyer Y."/>
            <person name="Estermann F."/>
            <person name="Druelle V."/>
            <person name="Sauer P."/>
            <person name="Willi L."/>
            <person name="Michaelis S."/>
            <person name="Hilbi H."/>
            <person name="Thaler D.S."/>
            <person name="Harms A."/>
        </authorList>
    </citation>
    <scope>NUCLEOTIDE SEQUENCE</scope>
    <source>
        <strain evidence="2">Bas08</strain>
    </source>
</reference>
<proteinExistence type="predicted"/>
<keyword evidence="3" id="KW-1185">Reference proteome</keyword>
<keyword evidence="1" id="KW-0472">Membrane</keyword>
<sequence>MIKMWLIFILLVIIGNILIVANCVPFGGAVLGMAGYYVGYKGNKLDE</sequence>
<organism evidence="2 3">
    <name type="scientific">Escherichia phage DanielBernoulli</name>
    <dbReference type="NCBI Taxonomy" id="2851972"/>
    <lineage>
        <taxon>Viruses</taxon>
        <taxon>Duplodnaviria</taxon>
        <taxon>Heunggongvirae</taxon>
        <taxon>Uroviricota</taxon>
        <taxon>Caudoviricetes</taxon>
        <taxon>Drexlerviridae</taxon>
        <taxon>Tempevirinae</taxon>
        <taxon>Tlsvirus</taxon>
        <taxon>Tlsvirus danielbernouli</taxon>
    </lineage>
</organism>
<dbReference type="Proteomes" id="UP000828851">
    <property type="component" value="Segment"/>
</dbReference>
<gene>
    <name evidence="2" type="ORF">bas08_0081</name>
</gene>
<evidence type="ECO:0000256" key="1">
    <source>
        <dbReference type="SAM" id="Phobius"/>
    </source>
</evidence>
<keyword evidence="1" id="KW-1133">Transmembrane helix</keyword>
<evidence type="ECO:0000313" key="2">
    <source>
        <dbReference type="EMBL" id="QXV77456.1"/>
    </source>
</evidence>
<accession>A0AAE7VQG0</accession>
<protein>
    <submittedName>
        <fullName evidence="2">Uncharacterized protein</fullName>
    </submittedName>
</protein>
<feature type="transmembrane region" description="Helical" evidence="1">
    <location>
        <begin position="7"/>
        <end position="38"/>
    </location>
</feature>
<keyword evidence="1" id="KW-0812">Transmembrane</keyword>
<evidence type="ECO:0000313" key="3">
    <source>
        <dbReference type="Proteomes" id="UP000828851"/>
    </source>
</evidence>
<name>A0AAE7VQG0_9CAUD</name>